<dbReference type="STRING" id="225345.CLCHR_35520"/>
<dbReference type="InterPro" id="IPR050789">
    <property type="entry name" value="Diverse_Enzym_Activities"/>
</dbReference>
<evidence type="ECO:0000313" key="2">
    <source>
        <dbReference type="EMBL" id="OPJ59318.1"/>
    </source>
</evidence>
<dbReference type="Pfam" id="PF00144">
    <property type="entry name" value="Beta-lactamase"/>
    <property type="match status" value="1"/>
</dbReference>
<dbReference type="AlphaFoldDB" id="A0A1V4IH49"/>
<sequence length="406" mass="44849">MKVYVGIKEEAFEMLGKTEIEQIKKILRKNIDDNFIAGANLKIIKGGKEIFYYEDGFADKEAGISIKRDSIFRLYSMTKPITAAAVMILLQRGEIDLYEPVSKYIPGFEKQMVGAGDTLVPVDRDVTLKDLLFMTSGLVYGGNHRAGKDTEALFREIDDRLLGDTPMSTIEVINKLGRCALAFQPGTSWEYGTSADVLGAVVEVVSGKRLGEFFKEEIFQPLGMKDTGFWVPEEKGSRLAKTYINDNGGDLEVYTGNNLGIVNKMDRSPAFESGGAGLVSTIDDYSRFTTMLMNGGSLDGVQILLPHTVKYLTSGTLNAVQQKSFDNWVTLGGHSYGNLMRVMTDCSKAGDLGSSGEYGWDGWLGPYFCNCPEEELTFLFMIQKTDAGTTHLTRKLRNIILSSCCE</sequence>
<evidence type="ECO:0000259" key="1">
    <source>
        <dbReference type="Pfam" id="PF00144"/>
    </source>
</evidence>
<comment type="caution">
    <text evidence="2">The sequence shown here is derived from an EMBL/GenBank/DDBJ whole genome shotgun (WGS) entry which is preliminary data.</text>
</comment>
<dbReference type="PANTHER" id="PTHR43283:SF3">
    <property type="entry name" value="BETA-LACTAMASE FAMILY PROTEIN (AFU_ORTHOLOGUE AFUA_5G07500)"/>
    <property type="match status" value="1"/>
</dbReference>
<dbReference type="PANTHER" id="PTHR43283">
    <property type="entry name" value="BETA-LACTAMASE-RELATED"/>
    <property type="match status" value="1"/>
</dbReference>
<dbReference type="Gene3D" id="3.40.710.10">
    <property type="entry name" value="DD-peptidase/beta-lactamase superfamily"/>
    <property type="match status" value="1"/>
</dbReference>
<feature type="domain" description="Beta-lactamase-related" evidence="1">
    <location>
        <begin position="26"/>
        <end position="387"/>
    </location>
</feature>
<protein>
    <submittedName>
        <fullName evidence="2">Esterase EstB</fullName>
        <ecNumber evidence="2">3.1.1.-</ecNumber>
    </submittedName>
</protein>
<organism evidence="2 3">
    <name type="scientific">Clostridium chromiireducens</name>
    <dbReference type="NCBI Taxonomy" id="225345"/>
    <lineage>
        <taxon>Bacteria</taxon>
        <taxon>Bacillati</taxon>
        <taxon>Bacillota</taxon>
        <taxon>Clostridia</taxon>
        <taxon>Eubacteriales</taxon>
        <taxon>Clostridiaceae</taxon>
        <taxon>Clostridium</taxon>
    </lineage>
</organism>
<accession>A0A1V4IH49</accession>
<keyword evidence="2" id="KW-0378">Hydrolase</keyword>
<dbReference type="EMBL" id="MZGT01000054">
    <property type="protein sequence ID" value="OPJ59318.1"/>
    <property type="molecule type" value="Genomic_DNA"/>
</dbReference>
<dbReference type="Proteomes" id="UP000191056">
    <property type="component" value="Unassembled WGS sequence"/>
</dbReference>
<gene>
    <name evidence="2" type="primary">estB</name>
    <name evidence="2" type="ORF">CLCHR_35520</name>
</gene>
<dbReference type="GO" id="GO:0016787">
    <property type="term" value="F:hydrolase activity"/>
    <property type="evidence" value="ECO:0007669"/>
    <property type="project" value="UniProtKB-KW"/>
</dbReference>
<proteinExistence type="predicted"/>
<name>A0A1V4IH49_9CLOT</name>
<evidence type="ECO:0000313" key="3">
    <source>
        <dbReference type="Proteomes" id="UP000191056"/>
    </source>
</evidence>
<dbReference type="SUPFAM" id="SSF56601">
    <property type="entry name" value="beta-lactamase/transpeptidase-like"/>
    <property type="match status" value="1"/>
</dbReference>
<keyword evidence="3" id="KW-1185">Reference proteome</keyword>
<dbReference type="EC" id="3.1.1.-" evidence="2"/>
<reference evidence="2 3" key="1">
    <citation type="submission" date="2017-03" db="EMBL/GenBank/DDBJ databases">
        <title>Genome sequence of Clostridium chromiireducens DSM 23318.</title>
        <authorList>
            <person name="Poehlein A."/>
            <person name="Daniel R."/>
        </authorList>
    </citation>
    <scope>NUCLEOTIDE SEQUENCE [LARGE SCALE GENOMIC DNA]</scope>
    <source>
        <strain evidence="2 3">DSM 23318</strain>
    </source>
</reference>
<dbReference type="InterPro" id="IPR012338">
    <property type="entry name" value="Beta-lactam/transpept-like"/>
</dbReference>
<dbReference type="InterPro" id="IPR001466">
    <property type="entry name" value="Beta-lactam-related"/>
</dbReference>